<dbReference type="OrthoDB" id="6601656at2759"/>
<organism evidence="2 3">
    <name type="scientific">Cinara cedri</name>
    <dbReference type="NCBI Taxonomy" id="506608"/>
    <lineage>
        <taxon>Eukaryota</taxon>
        <taxon>Metazoa</taxon>
        <taxon>Ecdysozoa</taxon>
        <taxon>Arthropoda</taxon>
        <taxon>Hexapoda</taxon>
        <taxon>Insecta</taxon>
        <taxon>Pterygota</taxon>
        <taxon>Neoptera</taxon>
        <taxon>Paraneoptera</taxon>
        <taxon>Hemiptera</taxon>
        <taxon>Sternorrhyncha</taxon>
        <taxon>Aphidomorpha</taxon>
        <taxon>Aphidoidea</taxon>
        <taxon>Aphididae</taxon>
        <taxon>Lachninae</taxon>
        <taxon>Cinara</taxon>
    </lineage>
</organism>
<accession>A0A5E4MAT2</accession>
<dbReference type="Proteomes" id="UP000325440">
    <property type="component" value="Unassembled WGS sequence"/>
</dbReference>
<dbReference type="EMBL" id="CABPRJ010000482">
    <property type="protein sequence ID" value="VVC28579.1"/>
    <property type="molecule type" value="Genomic_DNA"/>
</dbReference>
<protein>
    <submittedName>
        <fullName evidence="2">Uncharacterized protein</fullName>
    </submittedName>
</protein>
<keyword evidence="1" id="KW-0732">Signal</keyword>
<evidence type="ECO:0000313" key="2">
    <source>
        <dbReference type="EMBL" id="VVC28579.1"/>
    </source>
</evidence>
<feature type="signal peptide" evidence="1">
    <location>
        <begin position="1"/>
        <end position="17"/>
    </location>
</feature>
<proteinExistence type="predicted"/>
<keyword evidence="3" id="KW-1185">Reference proteome</keyword>
<evidence type="ECO:0000313" key="3">
    <source>
        <dbReference type="Proteomes" id="UP000325440"/>
    </source>
</evidence>
<evidence type="ECO:0000256" key="1">
    <source>
        <dbReference type="SAM" id="SignalP"/>
    </source>
</evidence>
<dbReference type="AlphaFoldDB" id="A0A5E4MAT2"/>
<gene>
    <name evidence="2" type="ORF">CINCED_3A007505</name>
</gene>
<name>A0A5E4MAT2_9HEMI</name>
<reference evidence="2 3" key="1">
    <citation type="submission" date="2019-08" db="EMBL/GenBank/DDBJ databases">
        <authorList>
            <person name="Alioto T."/>
            <person name="Alioto T."/>
            <person name="Gomez Garrido J."/>
        </authorList>
    </citation>
    <scope>NUCLEOTIDE SEQUENCE [LARGE SCALE GENOMIC DNA]</scope>
</reference>
<feature type="chain" id="PRO_5023116430" evidence="1">
    <location>
        <begin position="18"/>
        <end position="297"/>
    </location>
</feature>
<sequence>MKFSCVCVFLLSTSIFAEETDIRKTVLPVAKSALNAAKISLNEILEPLEIDEIEKMILSNYKKINNNKLSEYSNSLPDDLKELRTKIIFYSYFHTVEIAESLVRIMEIITNKSVDALPGNYKKNLLNTLHEVEESLKQYEAKITCQKYCECRRKKLIIFASKTDLEKATTGVIKSIADAAEVPLNEIFNDIKQFKLYETRELLDESLSKLEDLQKKLKRVYYDSLPPEIKHFEIDISRYVLNYVFRLYSDSKNMAINTADKSFDTLPENVQKKILDKLREIEEYLQKIKASAKKNNK</sequence>